<dbReference type="AlphaFoldDB" id="A0A9X3MRJ8"/>
<dbReference type="Pfam" id="PF08240">
    <property type="entry name" value="ADH_N"/>
    <property type="match status" value="1"/>
</dbReference>
<name>A0A9X3MRJ8_9ACTN</name>
<dbReference type="Pfam" id="PF13602">
    <property type="entry name" value="ADH_zinc_N_2"/>
    <property type="match status" value="1"/>
</dbReference>
<feature type="domain" description="Enoyl reductase (ER)" evidence="1">
    <location>
        <begin position="11"/>
        <end position="305"/>
    </location>
</feature>
<evidence type="ECO:0000313" key="3">
    <source>
        <dbReference type="Proteomes" id="UP001149140"/>
    </source>
</evidence>
<dbReference type="PANTHER" id="PTHR43482:SF1">
    <property type="entry name" value="PROTEIN AST1-RELATED"/>
    <property type="match status" value="1"/>
</dbReference>
<dbReference type="GO" id="GO:0016491">
    <property type="term" value="F:oxidoreductase activity"/>
    <property type="evidence" value="ECO:0007669"/>
    <property type="project" value="InterPro"/>
</dbReference>
<evidence type="ECO:0000313" key="2">
    <source>
        <dbReference type="EMBL" id="MDA0159875.1"/>
    </source>
</evidence>
<evidence type="ECO:0000259" key="1">
    <source>
        <dbReference type="SMART" id="SM00829"/>
    </source>
</evidence>
<dbReference type="SMART" id="SM00829">
    <property type="entry name" value="PKS_ER"/>
    <property type="match status" value="1"/>
</dbReference>
<gene>
    <name evidence="2" type="ORF">OM076_06345</name>
</gene>
<dbReference type="InterPro" id="IPR052585">
    <property type="entry name" value="Lipid_raft_assoc_Zn_ADH"/>
</dbReference>
<dbReference type="InterPro" id="IPR020843">
    <property type="entry name" value="ER"/>
</dbReference>
<organism evidence="2 3">
    <name type="scientific">Solirubrobacter ginsenosidimutans</name>
    <dbReference type="NCBI Taxonomy" id="490573"/>
    <lineage>
        <taxon>Bacteria</taxon>
        <taxon>Bacillati</taxon>
        <taxon>Actinomycetota</taxon>
        <taxon>Thermoleophilia</taxon>
        <taxon>Solirubrobacterales</taxon>
        <taxon>Solirubrobacteraceae</taxon>
        <taxon>Solirubrobacter</taxon>
    </lineage>
</organism>
<dbReference type="RefSeq" id="WP_270038640.1">
    <property type="nucleotide sequence ID" value="NZ_JAPDOD010000003.1"/>
</dbReference>
<dbReference type="PANTHER" id="PTHR43482">
    <property type="entry name" value="PROTEIN AST1-RELATED"/>
    <property type="match status" value="1"/>
</dbReference>
<accession>A0A9X3MRJ8</accession>
<dbReference type="CDD" id="cd05289">
    <property type="entry name" value="MDR_like_2"/>
    <property type="match status" value="1"/>
</dbReference>
<reference evidence="2" key="1">
    <citation type="submission" date="2022-10" db="EMBL/GenBank/DDBJ databases">
        <title>The WGS of Solirubrobacter ginsenosidimutans DSM 21036.</title>
        <authorList>
            <person name="Jiang Z."/>
        </authorList>
    </citation>
    <scope>NUCLEOTIDE SEQUENCE</scope>
    <source>
        <strain evidence="2">DSM 21036</strain>
    </source>
</reference>
<dbReference type="SUPFAM" id="SSF51735">
    <property type="entry name" value="NAD(P)-binding Rossmann-fold domains"/>
    <property type="match status" value="1"/>
</dbReference>
<dbReference type="SUPFAM" id="SSF50129">
    <property type="entry name" value="GroES-like"/>
    <property type="match status" value="1"/>
</dbReference>
<sequence length="307" mass="31167">MSRAVQFDEYGGVEVLQVRDVARPEPGADQVLVAVRAAGINPSEAAIRTGRVRAIFPATFPSGQGSDLAGVVEEVGPGVTGVAVGDEVIGFTDNRASQAEYVLVETANLTAKPAEIPWEVAGALFVAGSTGVATVRAVAPTAGEAVVIAGAGGGVGVFAVQLAVRTGARVIALADERHHAWLRERGALPVAYGDGVGERISAAAQEAPVAAFIDLVGRGYVEFALKLGIAKDRIDTIVDFPAIEKYGVKGEGGAAAASAATLAELAEAIAAGEVVVPIQSTYPLDDVQAAFAELEAGHVAGKIVLIP</sequence>
<comment type="caution">
    <text evidence="2">The sequence shown here is derived from an EMBL/GenBank/DDBJ whole genome shotgun (WGS) entry which is preliminary data.</text>
</comment>
<dbReference type="Gene3D" id="3.40.50.720">
    <property type="entry name" value="NAD(P)-binding Rossmann-like Domain"/>
    <property type="match status" value="1"/>
</dbReference>
<keyword evidence="3" id="KW-1185">Reference proteome</keyword>
<dbReference type="InterPro" id="IPR011032">
    <property type="entry name" value="GroES-like_sf"/>
</dbReference>
<dbReference type="InterPro" id="IPR013154">
    <property type="entry name" value="ADH-like_N"/>
</dbReference>
<proteinExistence type="predicted"/>
<dbReference type="Gene3D" id="3.90.180.10">
    <property type="entry name" value="Medium-chain alcohol dehydrogenases, catalytic domain"/>
    <property type="match status" value="1"/>
</dbReference>
<dbReference type="InterPro" id="IPR036291">
    <property type="entry name" value="NAD(P)-bd_dom_sf"/>
</dbReference>
<dbReference type="EMBL" id="JAPDOD010000003">
    <property type="protein sequence ID" value="MDA0159875.1"/>
    <property type="molecule type" value="Genomic_DNA"/>
</dbReference>
<protein>
    <submittedName>
        <fullName evidence="2">NADP-dependent oxidoreductase</fullName>
    </submittedName>
</protein>
<dbReference type="Proteomes" id="UP001149140">
    <property type="component" value="Unassembled WGS sequence"/>
</dbReference>